<dbReference type="PhylomeDB" id="D7EHW8"/>
<evidence type="ECO:0000313" key="13">
    <source>
        <dbReference type="Proteomes" id="UP000007266"/>
    </source>
</evidence>
<accession>D7EHW8</accession>
<reference evidence="12 13" key="2">
    <citation type="journal article" date="2010" name="Nucleic Acids Res.">
        <title>BeetleBase in 2010: revisions to provide comprehensive genomic information for Tribolium castaneum.</title>
        <authorList>
            <person name="Kim H.S."/>
            <person name="Murphy T."/>
            <person name="Xia J."/>
            <person name="Caragea D."/>
            <person name="Park Y."/>
            <person name="Beeman R.W."/>
            <person name="Lorenzen M.D."/>
            <person name="Butcher S."/>
            <person name="Manak J.R."/>
            <person name="Brown S.J."/>
        </authorList>
    </citation>
    <scope>GENOME REANNOTATION</scope>
    <source>
        <strain evidence="12 13">Georgia GA2</strain>
    </source>
</reference>
<dbReference type="PANTHER" id="PTHR45928:SF1">
    <property type="entry name" value="RE38146P"/>
    <property type="match status" value="1"/>
</dbReference>
<dbReference type="EMBL" id="KQ971323">
    <property type="protein sequence ID" value="KYB28565.1"/>
    <property type="molecule type" value="Genomic_DNA"/>
</dbReference>
<dbReference type="PANTHER" id="PTHR45928">
    <property type="entry name" value="RE38146P"/>
    <property type="match status" value="1"/>
</dbReference>
<name>D7EHW8_TRICA</name>
<dbReference type="HOGENOM" id="CLU_015166_14_3_1"/>
<dbReference type="AlphaFoldDB" id="D7EHW8"/>
<dbReference type="InParanoid" id="D7EHW8"/>
<evidence type="ECO:0000256" key="7">
    <source>
        <dbReference type="ARBA" id="ARBA00022989"/>
    </source>
</evidence>
<dbReference type="PROSITE" id="PS50920">
    <property type="entry name" value="SOLCAR"/>
    <property type="match status" value="3"/>
</dbReference>
<dbReference type="Pfam" id="PF00153">
    <property type="entry name" value="Mito_carr"/>
    <property type="match status" value="3"/>
</dbReference>
<evidence type="ECO:0000256" key="4">
    <source>
        <dbReference type="ARBA" id="ARBA00022692"/>
    </source>
</evidence>
<dbReference type="InterPro" id="IPR023395">
    <property type="entry name" value="MCP_dom_sf"/>
</dbReference>
<evidence type="ECO:0000256" key="8">
    <source>
        <dbReference type="ARBA" id="ARBA00023128"/>
    </source>
</evidence>
<keyword evidence="13" id="KW-1185">Reference proteome</keyword>
<feature type="repeat" description="Solcar" evidence="10">
    <location>
        <begin position="203"/>
        <end position="294"/>
    </location>
</feature>
<comment type="subcellular location">
    <subcellularLocation>
        <location evidence="1">Mitochondrion inner membrane</location>
        <topology evidence="1">Multi-pass membrane protein</topology>
    </subcellularLocation>
</comment>
<keyword evidence="7" id="KW-1133">Transmembrane helix</keyword>
<gene>
    <name evidence="12" type="primary">AUGUSTUS-3.0.2_32499</name>
    <name evidence="12" type="ORF">TcasGA2_TC032499</name>
</gene>
<evidence type="ECO:0000256" key="1">
    <source>
        <dbReference type="ARBA" id="ARBA00004448"/>
    </source>
</evidence>
<evidence type="ECO:0000256" key="5">
    <source>
        <dbReference type="ARBA" id="ARBA00022737"/>
    </source>
</evidence>
<feature type="repeat" description="Solcar" evidence="10">
    <location>
        <begin position="103"/>
        <end position="193"/>
    </location>
</feature>
<keyword evidence="4 10" id="KW-0812">Transmembrane</keyword>
<evidence type="ECO:0000256" key="11">
    <source>
        <dbReference type="RuleBase" id="RU000488"/>
    </source>
</evidence>
<evidence type="ECO:0000256" key="3">
    <source>
        <dbReference type="ARBA" id="ARBA00022448"/>
    </source>
</evidence>
<reference evidence="12 13" key="1">
    <citation type="journal article" date="2008" name="Nature">
        <title>The genome of the model beetle and pest Tribolium castaneum.</title>
        <authorList>
            <consortium name="Tribolium Genome Sequencing Consortium"/>
            <person name="Richards S."/>
            <person name="Gibbs R.A."/>
            <person name="Weinstock G.M."/>
            <person name="Brown S.J."/>
            <person name="Denell R."/>
            <person name="Beeman R.W."/>
            <person name="Gibbs R."/>
            <person name="Beeman R.W."/>
            <person name="Brown S.J."/>
            <person name="Bucher G."/>
            <person name="Friedrich M."/>
            <person name="Grimmelikhuijzen C.J."/>
            <person name="Klingler M."/>
            <person name="Lorenzen M."/>
            <person name="Richards S."/>
            <person name="Roth S."/>
            <person name="Schroder R."/>
            <person name="Tautz D."/>
            <person name="Zdobnov E.M."/>
            <person name="Muzny D."/>
            <person name="Gibbs R.A."/>
            <person name="Weinstock G.M."/>
            <person name="Attaway T."/>
            <person name="Bell S."/>
            <person name="Buhay C.J."/>
            <person name="Chandrabose M.N."/>
            <person name="Chavez D."/>
            <person name="Clerk-Blankenburg K.P."/>
            <person name="Cree A."/>
            <person name="Dao M."/>
            <person name="Davis C."/>
            <person name="Chacko J."/>
            <person name="Dinh H."/>
            <person name="Dugan-Rocha S."/>
            <person name="Fowler G."/>
            <person name="Garner T.T."/>
            <person name="Garnes J."/>
            <person name="Gnirke A."/>
            <person name="Hawes A."/>
            <person name="Hernandez J."/>
            <person name="Hines S."/>
            <person name="Holder M."/>
            <person name="Hume J."/>
            <person name="Jhangiani S.N."/>
            <person name="Joshi V."/>
            <person name="Khan Z.M."/>
            <person name="Jackson L."/>
            <person name="Kovar C."/>
            <person name="Kowis A."/>
            <person name="Lee S."/>
            <person name="Lewis L.R."/>
            <person name="Margolis J."/>
            <person name="Morgan M."/>
            <person name="Nazareth L.V."/>
            <person name="Nguyen N."/>
            <person name="Okwuonu G."/>
            <person name="Parker D."/>
            <person name="Richards S."/>
            <person name="Ruiz S.J."/>
            <person name="Santibanez J."/>
            <person name="Savard J."/>
            <person name="Scherer S.E."/>
            <person name="Schneider B."/>
            <person name="Sodergren E."/>
            <person name="Tautz D."/>
            <person name="Vattahil S."/>
            <person name="Villasana D."/>
            <person name="White C.S."/>
            <person name="Wright R."/>
            <person name="Park Y."/>
            <person name="Beeman R.W."/>
            <person name="Lord J."/>
            <person name="Oppert B."/>
            <person name="Lorenzen M."/>
            <person name="Brown S."/>
            <person name="Wang L."/>
            <person name="Savard J."/>
            <person name="Tautz D."/>
            <person name="Richards S."/>
            <person name="Weinstock G."/>
            <person name="Gibbs R.A."/>
            <person name="Liu Y."/>
            <person name="Worley K."/>
            <person name="Weinstock G."/>
            <person name="Elsik C.G."/>
            <person name="Reese J.T."/>
            <person name="Elhaik E."/>
            <person name="Landan G."/>
            <person name="Graur D."/>
            <person name="Arensburger P."/>
            <person name="Atkinson P."/>
            <person name="Beeman R.W."/>
            <person name="Beidler J."/>
            <person name="Brown S.J."/>
            <person name="Demuth J.P."/>
            <person name="Drury D.W."/>
            <person name="Du Y.Z."/>
            <person name="Fujiwara H."/>
            <person name="Lorenzen M."/>
            <person name="Maselli V."/>
            <person name="Osanai M."/>
            <person name="Park Y."/>
            <person name="Robertson H.M."/>
            <person name="Tu Z."/>
            <person name="Wang J.J."/>
            <person name="Wang S."/>
            <person name="Richards S."/>
            <person name="Song H."/>
            <person name="Zhang L."/>
            <person name="Sodergren E."/>
            <person name="Werner D."/>
            <person name="Stanke M."/>
            <person name="Morgenstern B."/>
            <person name="Solovyev V."/>
            <person name="Kosarev P."/>
            <person name="Brown G."/>
            <person name="Chen H.C."/>
            <person name="Ermolaeva O."/>
            <person name="Hlavina W."/>
            <person name="Kapustin Y."/>
            <person name="Kiryutin B."/>
            <person name="Kitts P."/>
            <person name="Maglott D."/>
            <person name="Pruitt K."/>
            <person name="Sapojnikov V."/>
            <person name="Souvorov A."/>
            <person name="Mackey A.J."/>
            <person name="Waterhouse R.M."/>
            <person name="Wyder S."/>
            <person name="Zdobnov E.M."/>
            <person name="Zdobnov E.M."/>
            <person name="Wyder S."/>
            <person name="Kriventseva E.V."/>
            <person name="Kadowaki T."/>
            <person name="Bork P."/>
            <person name="Aranda M."/>
            <person name="Bao R."/>
            <person name="Beermann A."/>
            <person name="Berns N."/>
            <person name="Bolognesi R."/>
            <person name="Bonneton F."/>
            <person name="Bopp D."/>
            <person name="Brown S.J."/>
            <person name="Bucher G."/>
            <person name="Butts T."/>
            <person name="Chaumot A."/>
            <person name="Denell R.E."/>
            <person name="Ferrier D.E."/>
            <person name="Friedrich M."/>
            <person name="Gordon C.M."/>
            <person name="Jindra M."/>
            <person name="Klingler M."/>
            <person name="Lan Q."/>
            <person name="Lattorff H.M."/>
            <person name="Laudet V."/>
            <person name="von Levetsow C."/>
            <person name="Liu Z."/>
            <person name="Lutz R."/>
            <person name="Lynch J.A."/>
            <person name="da Fonseca R.N."/>
            <person name="Posnien N."/>
            <person name="Reuter R."/>
            <person name="Roth S."/>
            <person name="Savard J."/>
            <person name="Schinko J.B."/>
            <person name="Schmitt C."/>
            <person name="Schoppmeier M."/>
            <person name="Schroder R."/>
            <person name="Shippy T.D."/>
            <person name="Simonnet F."/>
            <person name="Marques-Souza H."/>
            <person name="Tautz D."/>
            <person name="Tomoyasu Y."/>
            <person name="Trauner J."/>
            <person name="Van der Zee M."/>
            <person name="Vervoort M."/>
            <person name="Wittkopp N."/>
            <person name="Wimmer E.A."/>
            <person name="Yang X."/>
            <person name="Jones A.K."/>
            <person name="Sattelle D.B."/>
            <person name="Ebert P.R."/>
            <person name="Nelson D."/>
            <person name="Scott J.G."/>
            <person name="Beeman R.W."/>
            <person name="Muthukrishnan S."/>
            <person name="Kramer K.J."/>
            <person name="Arakane Y."/>
            <person name="Beeman R.W."/>
            <person name="Zhu Q."/>
            <person name="Hogenkamp D."/>
            <person name="Dixit R."/>
            <person name="Oppert B."/>
            <person name="Jiang H."/>
            <person name="Zou Z."/>
            <person name="Marshall J."/>
            <person name="Elpidina E."/>
            <person name="Vinokurov K."/>
            <person name="Oppert C."/>
            <person name="Zou Z."/>
            <person name="Evans J."/>
            <person name="Lu Z."/>
            <person name="Zhao P."/>
            <person name="Sumathipala N."/>
            <person name="Altincicek B."/>
            <person name="Vilcinskas A."/>
            <person name="Williams M."/>
            <person name="Hultmark D."/>
            <person name="Hetru C."/>
            <person name="Jiang H."/>
            <person name="Grimmelikhuijzen C.J."/>
            <person name="Hauser F."/>
            <person name="Cazzamali G."/>
            <person name="Williamson M."/>
            <person name="Park Y."/>
            <person name="Li B."/>
            <person name="Tanaka Y."/>
            <person name="Predel R."/>
            <person name="Neupert S."/>
            <person name="Schachtner J."/>
            <person name="Verleyen P."/>
            <person name="Raible F."/>
            <person name="Bork P."/>
            <person name="Friedrich M."/>
            <person name="Walden K.K."/>
            <person name="Robertson H.M."/>
            <person name="Angeli S."/>
            <person name="Foret S."/>
            <person name="Bucher G."/>
            <person name="Schuetz S."/>
            <person name="Maleszka R."/>
            <person name="Wimmer E.A."/>
            <person name="Beeman R.W."/>
            <person name="Lorenzen M."/>
            <person name="Tomoyasu Y."/>
            <person name="Miller S.C."/>
            <person name="Grossmann D."/>
            <person name="Bucher G."/>
        </authorList>
    </citation>
    <scope>NUCLEOTIDE SEQUENCE [LARGE SCALE GENOMIC DNA]</scope>
    <source>
        <strain evidence="12 13">Georgia GA2</strain>
    </source>
</reference>
<dbReference type="Proteomes" id="UP000007266">
    <property type="component" value="Linkage group 3"/>
</dbReference>
<dbReference type="InterPro" id="IPR018108">
    <property type="entry name" value="MCP_transmembrane"/>
</dbReference>
<dbReference type="Gene3D" id="1.50.40.10">
    <property type="entry name" value="Mitochondrial carrier domain"/>
    <property type="match status" value="1"/>
</dbReference>
<keyword evidence="6" id="KW-0999">Mitochondrion inner membrane</keyword>
<dbReference type="FunCoup" id="D7EHW8">
    <property type="interactions" value="43"/>
</dbReference>
<evidence type="ECO:0000313" key="12">
    <source>
        <dbReference type="EMBL" id="KYB28565.1"/>
    </source>
</evidence>
<proteinExistence type="inferred from homology"/>
<organism evidence="12 13">
    <name type="scientific">Tribolium castaneum</name>
    <name type="common">Red flour beetle</name>
    <dbReference type="NCBI Taxonomy" id="7070"/>
    <lineage>
        <taxon>Eukaryota</taxon>
        <taxon>Metazoa</taxon>
        <taxon>Ecdysozoa</taxon>
        <taxon>Arthropoda</taxon>
        <taxon>Hexapoda</taxon>
        <taxon>Insecta</taxon>
        <taxon>Pterygota</taxon>
        <taxon>Neoptera</taxon>
        <taxon>Endopterygota</taxon>
        <taxon>Coleoptera</taxon>
        <taxon>Polyphaga</taxon>
        <taxon>Cucujiformia</taxon>
        <taxon>Tenebrionidae</taxon>
        <taxon>Tenebrionidae incertae sedis</taxon>
        <taxon>Tribolium</taxon>
    </lineage>
</organism>
<dbReference type="eggNOG" id="KOG0755">
    <property type="taxonomic scope" value="Eukaryota"/>
</dbReference>
<keyword evidence="8" id="KW-0496">Mitochondrion</keyword>
<keyword evidence="9 10" id="KW-0472">Membrane</keyword>
<dbReference type="SUPFAM" id="SSF103506">
    <property type="entry name" value="Mitochondrial carrier"/>
    <property type="match status" value="1"/>
</dbReference>
<protein>
    <submittedName>
        <fullName evidence="12">Calcium-binding mitochondrial carrier protein Aralar1-like Protein</fullName>
    </submittedName>
</protein>
<keyword evidence="3 11" id="KW-0813">Transport</keyword>
<evidence type="ECO:0000256" key="2">
    <source>
        <dbReference type="ARBA" id="ARBA00006375"/>
    </source>
</evidence>
<feature type="repeat" description="Solcar" evidence="10">
    <location>
        <begin position="1"/>
        <end position="90"/>
    </location>
</feature>
<evidence type="ECO:0000256" key="9">
    <source>
        <dbReference type="ARBA" id="ARBA00023136"/>
    </source>
</evidence>
<dbReference type="KEGG" id="tca:657090"/>
<dbReference type="InterPro" id="IPR051508">
    <property type="entry name" value="Mito_Carrier_Antiporter"/>
</dbReference>
<dbReference type="GO" id="GO:0005743">
    <property type="term" value="C:mitochondrial inner membrane"/>
    <property type="evidence" value="ECO:0007669"/>
    <property type="project" value="UniProtKB-SubCell"/>
</dbReference>
<keyword evidence="5" id="KW-0677">Repeat</keyword>
<comment type="similarity">
    <text evidence="2 11">Belongs to the mitochondrial carrier (TC 2.A.29) family.</text>
</comment>
<dbReference type="OrthoDB" id="6703404at2759"/>
<evidence type="ECO:0000256" key="10">
    <source>
        <dbReference type="PROSITE-ProRule" id="PRU00282"/>
    </source>
</evidence>
<sequence>MDFLIGGLAAMGATFFSNPLDVLKTRIQLQGELKPRGQHEIHYRHALHAAYVVIKQEGIFALQKGLGAALLMHGVRNSIKLGSYQWFTNQGYICDSDNRTIFHKSLLASAFGGAAGAFVGSPLYQITTQLQSNAGEGIAVGHQHKHSGLVQAFKAIYSRHGMKGLWRGSNANVIRTVVGASAQLTTFSKTKDILREYEFFQRSTTMTAFFASIAGGICQTVFQTPLDLVCIRLNNQYVYASGQGALYTGMTNCLTKIIQSEGFFGLYKGAGVNYMRIARQTGFCLMFWELLKDLHVKHFGLNKNGHCNTSISDEIIKL</sequence>
<evidence type="ECO:0000256" key="6">
    <source>
        <dbReference type="ARBA" id="ARBA00022792"/>
    </source>
</evidence>
<dbReference type="OMA" id="YQFSMNG"/>